<evidence type="ECO:0000259" key="4">
    <source>
        <dbReference type="PROSITE" id="PS50995"/>
    </source>
</evidence>
<name>A0A5C0S9N6_CRATE</name>
<dbReference type="Proteomes" id="UP000324646">
    <property type="component" value="Chromosome"/>
</dbReference>
<organism evidence="5 6">
    <name type="scientific">Crassaminicella thermophila</name>
    <dbReference type="NCBI Taxonomy" id="2599308"/>
    <lineage>
        <taxon>Bacteria</taxon>
        <taxon>Bacillati</taxon>
        <taxon>Bacillota</taxon>
        <taxon>Clostridia</taxon>
        <taxon>Eubacteriales</taxon>
        <taxon>Clostridiaceae</taxon>
        <taxon>Crassaminicella</taxon>
    </lineage>
</organism>
<proteinExistence type="predicted"/>
<evidence type="ECO:0000256" key="1">
    <source>
        <dbReference type="ARBA" id="ARBA00023015"/>
    </source>
</evidence>
<dbReference type="InterPro" id="IPR036390">
    <property type="entry name" value="WH_DNA-bd_sf"/>
</dbReference>
<gene>
    <name evidence="5" type="ORF">FQB35_02745</name>
</gene>
<evidence type="ECO:0000256" key="3">
    <source>
        <dbReference type="ARBA" id="ARBA00023163"/>
    </source>
</evidence>
<sequence length="141" mass="16470">MFDLDACVAFITNNAAKKMSDAFNERLVSLGSTRVQWIALYFLGKYERISQSELAEKMNIKTSTVARLIDRMERDGYVKRVKDEKDRRITNLELTQEGIHLRNKLLPEGEKMSEIFSQNITDEEFKIFKKVLEKMVENISK</sequence>
<evidence type="ECO:0000256" key="2">
    <source>
        <dbReference type="ARBA" id="ARBA00023125"/>
    </source>
</evidence>
<dbReference type="InterPro" id="IPR022689">
    <property type="entry name" value="Iron_dep_repressor"/>
</dbReference>
<dbReference type="SMART" id="SM00529">
    <property type="entry name" value="HTH_DTXR"/>
    <property type="match status" value="1"/>
</dbReference>
<keyword evidence="3" id="KW-0804">Transcription</keyword>
<evidence type="ECO:0000313" key="6">
    <source>
        <dbReference type="Proteomes" id="UP000324646"/>
    </source>
</evidence>
<dbReference type="EMBL" id="CP042243">
    <property type="protein sequence ID" value="QEK11375.1"/>
    <property type="molecule type" value="Genomic_DNA"/>
</dbReference>
<dbReference type="SMART" id="SM00347">
    <property type="entry name" value="HTH_MARR"/>
    <property type="match status" value="1"/>
</dbReference>
<dbReference type="Gene3D" id="1.10.10.10">
    <property type="entry name" value="Winged helix-like DNA-binding domain superfamily/Winged helix DNA-binding domain"/>
    <property type="match status" value="1"/>
</dbReference>
<protein>
    <submittedName>
        <fullName evidence="5">MarR family transcriptional regulator</fullName>
    </submittedName>
</protein>
<dbReference type="AlphaFoldDB" id="A0A5C0S9N6"/>
<evidence type="ECO:0000313" key="5">
    <source>
        <dbReference type="EMBL" id="QEK11375.1"/>
    </source>
</evidence>
<dbReference type="InterPro" id="IPR036388">
    <property type="entry name" value="WH-like_DNA-bd_sf"/>
</dbReference>
<dbReference type="PROSITE" id="PS50995">
    <property type="entry name" value="HTH_MARR_2"/>
    <property type="match status" value="1"/>
</dbReference>
<dbReference type="GO" id="GO:0046914">
    <property type="term" value="F:transition metal ion binding"/>
    <property type="evidence" value="ECO:0007669"/>
    <property type="project" value="InterPro"/>
</dbReference>
<dbReference type="OrthoDB" id="2288024at2"/>
<dbReference type="PANTHER" id="PTHR42756">
    <property type="entry name" value="TRANSCRIPTIONAL REGULATOR, MARR"/>
    <property type="match status" value="1"/>
</dbReference>
<accession>A0A5C0S9N6</accession>
<dbReference type="RefSeq" id="WP_148808472.1">
    <property type="nucleotide sequence ID" value="NZ_CP042243.1"/>
</dbReference>
<dbReference type="GO" id="GO:0003677">
    <property type="term" value="F:DNA binding"/>
    <property type="evidence" value="ECO:0007669"/>
    <property type="project" value="UniProtKB-KW"/>
</dbReference>
<dbReference type="InterPro" id="IPR000835">
    <property type="entry name" value="HTH_MarR-typ"/>
</dbReference>
<dbReference type="Pfam" id="PF01047">
    <property type="entry name" value="MarR"/>
    <property type="match status" value="1"/>
</dbReference>
<dbReference type="PRINTS" id="PR00598">
    <property type="entry name" value="HTHMARR"/>
</dbReference>
<dbReference type="PANTHER" id="PTHR42756:SF1">
    <property type="entry name" value="TRANSCRIPTIONAL REPRESSOR OF EMRAB OPERON"/>
    <property type="match status" value="1"/>
</dbReference>
<dbReference type="KEGG" id="crs:FQB35_02745"/>
<dbReference type="SUPFAM" id="SSF46785">
    <property type="entry name" value="Winged helix' DNA-binding domain"/>
    <property type="match status" value="1"/>
</dbReference>
<dbReference type="InterPro" id="IPR023187">
    <property type="entry name" value="Tscrpt_reg_MarR-type_CS"/>
</dbReference>
<keyword evidence="1" id="KW-0805">Transcription regulation</keyword>
<feature type="domain" description="HTH marR-type" evidence="4">
    <location>
        <begin position="1"/>
        <end position="137"/>
    </location>
</feature>
<reference evidence="5 6" key="1">
    <citation type="submission" date="2019-07" db="EMBL/GenBank/DDBJ databases">
        <title>Complete genome of Crassaminicella thermophila SY095.</title>
        <authorList>
            <person name="Li X."/>
        </authorList>
    </citation>
    <scope>NUCLEOTIDE SEQUENCE [LARGE SCALE GENOMIC DNA]</scope>
    <source>
        <strain evidence="5 6">SY095</strain>
    </source>
</reference>
<dbReference type="PROSITE" id="PS01117">
    <property type="entry name" value="HTH_MARR_1"/>
    <property type="match status" value="1"/>
</dbReference>
<keyword evidence="2" id="KW-0238">DNA-binding</keyword>
<dbReference type="GO" id="GO:0003700">
    <property type="term" value="F:DNA-binding transcription factor activity"/>
    <property type="evidence" value="ECO:0007669"/>
    <property type="project" value="InterPro"/>
</dbReference>
<keyword evidence="6" id="KW-1185">Reference proteome</keyword>